<sequence>MNLAKLYLKDFWGLFFPKLCHTCGIPLLHQEYLICTTCIYQLPFTDYHLDDENKLVKQFWGKVHVKSAAAYLFFSKEGKVQNLMHQLKYNNHPEIGVELGKMYGKVLKKQQRYQSIDAIIPVPLHPSKQRKRGYNQSEQFALGLSESLSIPVLNHVLKRVKSSDSQIFMKRESRFYNMQSVFEATQNDKHLKSVLLVDDTITTGATLEACVLALEKAGIQDIHIAGIAFAS</sequence>
<dbReference type="CDD" id="cd06223">
    <property type="entry name" value="PRTases_typeI"/>
    <property type="match status" value="1"/>
</dbReference>
<dbReference type="SUPFAM" id="SSF53271">
    <property type="entry name" value="PRTase-like"/>
    <property type="match status" value="1"/>
</dbReference>
<gene>
    <name evidence="3" type="ORF">FYC62_11485</name>
</gene>
<dbReference type="InterPro" id="IPR029057">
    <property type="entry name" value="PRTase-like"/>
</dbReference>
<protein>
    <submittedName>
        <fullName evidence="3">ComF family protein</fullName>
    </submittedName>
</protein>
<evidence type="ECO:0000313" key="3">
    <source>
        <dbReference type="EMBL" id="QEK52186.1"/>
    </source>
</evidence>
<dbReference type="KEGG" id="pej:FYC62_11485"/>
<organism evidence="3 4">
    <name type="scientific">Pedobacter aquae</name>
    <dbReference type="NCBI Taxonomy" id="2605747"/>
    <lineage>
        <taxon>Bacteria</taxon>
        <taxon>Pseudomonadati</taxon>
        <taxon>Bacteroidota</taxon>
        <taxon>Sphingobacteriia</taxon>
        <taxon>Sphingobacteriales</taxon>
        <taxon>Sphingobacteriaceae</taxon>
        <taxon>Pedobacter</taxon>
    </lineage>
</organism>
<feature type="domain" description="Phosphoribosyltransferase" evidence="2">
    <location>
        <begin position="146"/>
        <end position="225"/>
    </location>
</feature>
<evidence type="ECO:0000256" key="1">
    <source>
        <dbReference type="ARBA" id="ARBA00008007"/>
    </source>
</evidence>
<accession>A0A5C0VI64</accession>
<dbReference type="Gene3D" id="3.40.50.2020">
    <property type="match status" value="1"/>
</dbReference>
<proteinExistence type="inferred from homology"/>
<keyword evidence="4" id="KW-1185">Reference proteome</keyword>
<evidence type="ECO:0000313" key="4">
    <source>
        <dbReference type="Proteomes" id="UP000323653"/>
    </source>
</evidence>
<dbReference type="Pfam" id="PF00156">
    <property type="entry name" value="Pribosyltran"/>
    <property type="match status" value="1"/>
</dbReference>
<dbReference type="RefSeq" id="WP_149075007.1">
    <property type="nucleotide sequence ID" value="NZ_CP043329.1"/>
</dbReference>
<dbReference type="EMBL" id="CP043329">
    <property type="protein sequence ID" value="QEK52186.1"/>
    <property type="molecule type" value="Genomic_DNA"/>
</dbReference>
<dbReference type="InterPro" id="IPR051910">
    <property type="entry name" value="ComF/GntX_DNA_util-trans"/>
</dbReference>
<dbReference type="AlphaFoldDB" id="A0A5C0VI64"/>
<evidence type="ECO:0000259" key="2">
    <source>
        <dbReference type="Pfam" id="PF00156"/>
    </source>
</evidence>
<dbReference type="PANTHER" id="PTHR47505:SF1">
    <property type="entry name" value="DNA UTILIZATION PROTEIN YHGH"/>
    <property type="match status" value="1"/>
</dbReference>
<dbReference type="PANTHER" id="PTHR47505">
    <property type="entry name" value="DNA UTILIZATION PROTEIN YHGH"/>
    <property type="match status" value="1"/>
</dbReference>
<reference evidence="3 4" key="1">
    <citation type="submission" date="2019-08" db="EMBL/GenBank/DDBJ databases">
        <title>Pedobacter sp. nov., isolated from Han river, South Korea.</title>
        <authorList>
            <person name="Lee D.-H."/>
            <person name="Kim Y.-S."/>
            <person name="Hwang E.-M."/>
            <person name="Le Tran T.C."/>
            <person name="Cha C.-J."/>
        </authorList>
    </citation>
    <scope>NUCLEOTIDE SEQUENCE [LARGE SCALE GENOMIC DNA]</scope>
    <source>
        <strain evidence="3 4">CJ43</strain>
    </source>
</reference>
<dbReference type="InterPro" id="IPR000836">
    <property type="entry name" value="PRTase_dom"/>
</dbReference>
<dbReference type="Proteomes" id="UP000323653">
    <property type="component" value="Chromosome"/>
</dbReference>
<comment type="similarity">
    <text evidence="1">Belongs to the ComF/GntX family.</text>
</comment>
<name>A0A5C0VI64_9SPHI</name>